<dbReference type="OrthoDB" id="10378716at2759"/>
<keyword evidence="3" id="KW-1185">Reference proteome</keyword>
<sequence>MACFVSLPPPAWMPSPLLRCICLRGRGVMLQSQRNFPPETRRWNFAAFLTALTLAAKSAKAKPKATAARIRKVEVPAITEPAPDVSPARQRVWKARKSLQAIDDVFVELLEEDRGQALRRELQKVIAELGPVTQLAQDLVEEPGFTSFSQTAAALTSVAVARGQIQWLVAGSLHVTARVAASQAYEVSVLKILTDAQNQSSGDVPSLRGEVQYASISERSLPPCGEDGVMTLEGGVSYRTEEGQNLTSTCHTIRGQGPEKARNATLREVLQFRGNLSVAGASVLEITNSFARQDGGGLYTDGGVTASGNATMIFQNNTGYHGGGVTASGNATMIFQNNTGYHGGGVTASGNATMIFQNNTGYHGGGVTASGNATMIFQNNTGYHGGGVTASGNATMIFQNNTGYHGGGVTASGNATMIFQNNTGYHGGGVTASGNATMIFQNNTGYHGGGVTASGNATMIFQNNTGYHGGGVTASGNATMIFQNNTGYHGGGVTASGNATMIFQNNTGYHGGGVTASGNATMIFQNNTGYHGNHGGGFYAEGVTASGNATMTFQNNTGVNASGNATMIFQNNTGYHGGGFYAEGVNASGNATMIFQNNTGYHGGGFYAEGNVRIASRGRFRGDGERKSILATKGAKVSGDLDTPISTFVARNPDAKIEVEVREQSCPPGTIPAATFTRDDDWGPFDVNFNTCRACPAGTLGSMRQRKVPNQTEHPSIVLHCEMCSTLGANVGGPLVECFGGASLAVPEGIMAIAPEGSMAIVTSDIILLTLYRCPNPFACPGERILDVTMSGHIIGVEKMCATGYKHNDPGCRRCEDQYGRSSADPLTCSKCPDSQLWFSRLSSVLRVLLLPLGLLWYSFRQASQSDQQAASKDREGAVLIKMALSFFTSAQLAIGALPVSSRFREAEGSIPGLSSFGSLLERAVEDSPLSTQSVDCILGREVRLTDQVQWQLIVPALGVASVFFFAVAGACWAQDARPRRHRILRFALVWSNQFAPVLAAASASCLPCVSIAEGKAYAAFDPEIECPNALPTLSMLKWAGMLGGVSLLVPLWWIWLARDLAWSRKLKVKAALLRQSDYAWWEAVVLLRKMLLTFLAAKIPVSFAPSRYIACLEGVVLVALGVHSYADPFETDASHSRDLNKLESMLLTVAMVCFISAGYILGLWWQEPLWPTLAALAVLAIMILPIAAFFALNLVPLFAKKALGMVCPTDKAGAVGIAAQDQVGYQTVHADEAK</sequence>
<feature type="transmembrane region" description="Helical" evidence="1">
    <location>
        <begin position="995"/>
        <end position="1013"/>
    </location>
</feature>
<proteinExistence type="predicted"/>
<feature type="transmembrane region" description="Helical" evidence="1">
    <location>
        <begin position="1147"/>
        <end position="1167"/>
    </location>
</feature>
<dbReference type="EMBL" id="LSRX01000438">
    <property type="protein sequence ID" value="OLP97313.1"/>
    <property type="molecule type" value="Genomic_DNA"/>
</dbReference>
<gene>
    <name evidence="2" type="primary">pmp6</name>
    <name evidence="2" type="ORF">AK812_SmicGene20352</name>
</gene>
<keyword evidence="1" id="KW-1133">Transmembrane helix</keyword>
<evidence type="ECO:0000313" key="2">
    <source>
        <dbReference type="EMBL" id="OLP97313.1"/>
    </source>
</evidence>
<evidence type="ECO:0000313" key="3">
    <source>
        <dbReference type="Proteomes" id="UP000186817"/>
    </source>
</evidence>
<keyword evidence="1" id="KW-0472">Membrane</keyword>
<feature type="transmembrane region" description="Helical" evidence="1">
    <location>
        <begin position="1173"/>
        <end position="1196"/>
    </location>
</feature>
<feature type="transmembrane region" description="Helical" evidence="1">
    <location>
        <begin position="1039"/>
        <end position="1058"/>
    </location>
</feature>
<accession>A0A1Q9DQ66</accession>
<dbReference type="Proteomes" id="UP000186817">
    <property type="component" value="Unassembled WGS sequence"/>
</dbReference>
<evidence type="ECO:0000256" key="1">
    <source>
        <dbReference type="SAM" id="Phobius"/>
    </source>
</evidence>
<reference evidence="2 3" key="1">
    <citation type="submission" date="2016-02" db="EMBL/GenBank/DDBJ databases">
        <title>Genome analysis of coral dinoflagellate symbionts highlights evolutionary adaptations to a symbiotic lifestyle.</title>
        <authorList>
            <person name="Aranda M."/>
            <person name="Li Y."/>
            <person name="Liew Y.J."/>
            <person name="Baumgarten S."/>
            <person name="Simakov O."/>
            <person name="Wilson M."/>
            <person name="Piel J."/>
            <person name="Ashoor H."/>
            <person name="Bougouffa S."/>
            <person name="Bajic V.B."/>
            <person name="Ryu T."/>
            <person name="Ravasi T."/>
            <person name="Bayer T."/>
            <person name="Micklem G."/>
            <person name="Kim H."/>
            <person name="Bhak J."/>
            <person name="Lajeunesse T.C."/>
            <person name="Voolstra C.R."/>
        </authorList>
    </citation>
    <scope>NUCLEOTIDE SEQUENCE [LARGE SCALE GENOMIC DNA]</scope>
    <source>
        <strain evidence="2 3">CCMP2467</strain>
    </source>
</reference>
<protein>
    <submittedName>
        <fullName evidence="2">Putative outer membrane protein pmp6</fullName>
    </submittedName>
</protein>
<dbReference type="AlphaFoldDB" id="A0A1Q9DQ66"/>
<organism evidence="2 3">
    <name type="scientific">Symbiodinium microadriaticum</name>
    <name type="common">Dinoflagellate</name>
    <name type="synonym">Zooxanthella microadriatica</name>
    <dbReference type="NCBI Taxonomy" id="2951"/>
    <lineage>
        <taxon>Eukaryota</taxon>
        <taxon>Sar</taxon>
        <taxon>Alveolata</taxon>
        <taxon>Dinophyceae</taxon>
        <taxon>Suessiales</taxon>
        <taxon>Symbiodiniaceae</taxon>
        <taxon>Symbiodinium</taxon>
    </lineage>
</organism>
<feature type="transmembrane region" description="Helical" evidence="1">
    <location>
        <begin position="953"/>
        <end position="974"/>
    </location>
</feature>
<dbReference type="OMA" id="NATMIFQ"/>
<keyword evidence="1" id="KW-0812">Transmembrane</keyword>
<name>A0A1Q9DQ66_SYMMI</name>
<comment type="caution">
    <text evidence="2">The sequence shown here is derived from an EMBL/GenBank/DDBJ whole genome shotgun (WGS) entry which is preliminary data.</text>
</comment>